<dbReference type="EMBL" id="JAACXV010019950">
    <property type="protein sequence ID" value="KAF7263723.1"/>
    <property type="molecule type" value="Genomic_DNA"/>
</dbReference>
<accession>A0A834HLB7</accession>
<evidence type="ECO:0000313" key="4">
    <source>
        <dbReference type="Proteomes" id="UP000625711"/>
    </source>
</evidence>
<dbReference type="Proteomes" id="UP000625711">
    <property type="component" value="Unassembled WGS sequence"/>
</dbReference>
<evidence type="ECO:0000256" key="2">
    <source>
        <dbReference type="SAM" id="MobiDB-lite"/>
    </source>
</evidence>
<feature type="coiled-coil region" evidence="1">
    <location>
        <begin position="47"/>
        <end position="85"/>
    </location>
</feature>
<feature type="compositionally biased region" description="Basic and acidic residues" evidence="2">
    <location>
        <begin position="1"/>
        <end position="17"/>
    </location>
</feature>
<feature type="region of interest" description="Disordered" evidence="2">
    <location>
        <begin position="1"/>
        <end position="35"/>
    </location>
</feature>
<feature type="region of interest" description="Disordered" evidence="2">
    <location>
        <begin position="89"/>
        <end position="132"/>
    </location>
</feature>
<name>A0A834HLB7_RHYFE</name>
<feature type="compositionally biased region" description="Polar residues" evidence="2">
    <location>
        <begin position="118"/>
        <end position="132"/>
    </location>
</feature>
<dbReference type="AlphaFoldDB" id="A0A834HLB7"/>
<gene>
    <name evidence="3" type="ORF">GWI33_001315</name>
</gene>
<keyword evidence="4" id="KW-1185">Reference proteome</keyword>
<organism evidence="3 4">
    <name type="scientific">Rhynchophorus ferrugineus</name>
    <name type="common">Red palm weevil</name>
    <name type="synonym">Curculio ferrugineus</name>
    <dbReference type="NCBI Taxonomy" id="354439"/>
    <lineage>
        <taxon>Eukaryota</taxon>
        <taxon>Metazoa</taxon>
        <taxon>Ecdysozoa</taxon>
        <taxon>Arthropoda</taxon>
        <taxon>Hexapoda</taxon>
        <taxon>Insecta</taxon>
        <taxon>Pterygota</taxon>
        <taxon>Neoptera</taxon>
        <taxon>Endopterygota</taxon>
        <taxon>Coleoptera</taxon>
        <taxon>Polyphaga</taxon>
        <taxon>Cucujiformia</taxon>
        <taxon>Curculionidae</taxon>
        <taxon>Dryophthorinae</taxon>
        <taxon>Rhynchophorus</taxon>
    </lineage>
</organism>
<sequence>LISHRQDPGRLGNEIKPKGPNQNNRRYPGRPNNDGDIQRIIAKAEKEALIKARLQKAQEKIREENLRLQEQLNDAVKLQEKLKQQTAFLSSKLPSAKPPARGPGSYGIKPSVSFGRNAITSNKLANSDPNGK</sequence>
<evidence type="ECO:0000313" key="3">
    <source>
        <dbReference type="EMBL" id="KAF7263723.1"/>
    </source>
</evidence>
<proteinExistence type="predicted"/>
<comment type="caution">
    <text evidence="3">The sequence shown here is derived from an EMBL/GenBank/DDBJ whole genome shotgun (WGS) entry which is preliminary data.</text>
</comment>
<evidence type="ECO:0000256" key="1">
    <source>
        <dbReference type="SAM" id="Coils"/>
    </source>
</evidence>
<feature type="non-terminal residue" evidence="3">
    <location>
        <position position="1"/>
    </location>
</feature>
<reference evidence="3" key="1">
    <citation type="submission" date="2020-08" db="EMBL/GenBank/DDBJ databases">
        <title>Genome sequencing and assembly of the red palm weevil Rhynchophorus ferrugineus.</title>
        <authorList>
            <person name="Dias G.B."/>
            <person name="Bergman C.M."/>
            <person name="Manee M."/>
        </authorList>
    </citation>
    <scope>NUCLEOTIDE SEQUENCE</scope>
    <source>
        <strain evidence="3">AA-2017</strain>
        <tissue evidence="3">Whole larva</tissue>
    </source>
</reference>
<keyword evidence="1" id="KW-0175">Coiled coil</keyword>
<protein>
    <submittedName>
        <fullName evidence="3">Uncharacterized protein</fullName>
    </submittedName>
</protein>